<dbReference type="InterPro" id="IPR027417">
    <property type="entry name" value="P-loop_NTPase"/>
</dbReference>
<dbReference type="OrthoDB" id="3201900at2"/>
<dbReference type="AlphaFoldDB" id="A0A4R4PD78"/>
<dbReference type="RefSeq" id="WP_131935960.1">
    <property type="nucleotide sequence ID" value="NZ_BAAAMX010000001.1"/>
</dbReference>
<gene>
    <name evidence="1" type="primary">brxC</name>
    <name evidence="1" type="ORF">E1284_00900</name>
</gene>
<name>A0A4R4PD78_9ACTN</name>
<evidence type="ECO:0000313" key="1">
    <source>
        <dbReference type="EMBL" id="TDC20189.1"/>
    </source>
</evidence>
<accession>A0A4R4PD78</accession>
<keyword evidence="2" id="KW-1185">Reference proteome</keyword>
<evidence type="ECO:0000313" key="2">
    <source>
        <dbReference type="Proteomes" id="UP000295431"/>
    </source>
</evidence>
<dbReference type="Proteomes" id="UP000295431">
    <property type="component" value="Unassembled WGS sequence"/>
</dbReference>
<dbReference type="EMBL" id="SMJW01000002">
    <property type="protein sequence ID" value="TDC20189.1"/>
    <property type="molecule type" value="Genomic_DNA"/>
</dbReference>
<dbReference type="SUPFAM" id="SSF52540">
    <property type="entry name" value="P-loop containing nucleoside triphosphate hydrolases"/>
    <property type="match status" value="1"/>
</dbReference>
<sequence>MLIRDLFASDITRDIPPVVYFHEQAPDKLAAEVSEYIVTGGWPEDHPNHRRVPQGIHEQYVRLLTGIAKELGKPGGPELPNVWISGFYGSGKSSFAKLLGLSLDGVALPDGGSLAEAWLQRDTSPKFAELRAAWDAVRQRINPLAVVFDIGSIARDGEQLHAAAVRQVQRRLGYCIEPLVADFELRLERDGEWSRFEEQAQEVLGKPWASVKENSLAEEDFSLVMSKLYPDRYADSMAWFTSRGGTHTRSESPEEAVAAIRDMLKFRRPDATLFLVIDEVSQYVLSYRDRVDRLRAFATAIGATLRGRAWLMALGQQKLDDEADDSFLVWAKDRFPPGLRVHLAPTNIRDVVHKRLLQKRADAEEPLRALFESNRPDLKLYAYGCESVTPEEFIDVYPMLPGQIDLVLQITTALRTRSARAQGDDQAIRGLLQLLGELFRSQRLADQPVGGLVTLDQIYEVQHTALDADVQASMARVLSQCTADTDRLLVRAAKAVALLELIQETQATDSKLVAQCLYDRVDRGNQVTAVTEALEELRRRNLLAYSEKHGYKLQSSAGEEWERERRDIPAPREALSEIVQEGLKYLLATPDRPQHQGRSFPWAGQFSDGRRADDVSLLDSRDDAAVRVDFRYLAAEERAESTWVTRSGEAALHDRLVWLSGDSEAVGECARDLHRSRAMVKKYKSRRDSLNPARRLLLQQEENRAEDLDKRARDTIAASWMAGRMYFRGRRISPSDHGATFAVALHQAATRVLPDLFPHFIPTQVQPSELLQLVEPELSGPSPKFLTGDLGILELDAGRYVPSCGGVVVRRIQEYIESEGGSSGTALLARFGGPPYGYTANVVKACVAGLLRATKVRLQPEGGEEITAIRDAGVRDLFERDRDFRRATIFPAGQDDIGFQSRARICRFFEKCFGSRIDREDDQIANAVVQHFPAVAQQLRDVQSRLSQLPGSPPGPAVLGKLGEALEKCLSNCRQTRPTVQAVKSHLDTLQDGVYTLQLYGAELTTDAIRAVKDAHRVLAYEAAQLTDAGIEPTNVVVAATRVSTQLAAERPWLDISALAEDLAEILACYRAERQRLLQWQERQAEAARGRVRARDGFSILTADQAHSVLRPFTGAVTDTTAEAVAPPLTALADPFTVALQRAENQANDLLDDILSTGNRPLITRVDLQLRNREVATEADVQALVEEIRERLLGQVRAGARVRLL</sequence>
<dbReference type="NCBIfam" id="NF033441">
    <property type="entry name" value="BREX_BrxC"/>
    <property type="match status" value="1"/>
</dbReference>
<protein>
    <submittedName>
        <fullName evidence="1">BREX system P-loop protein BrxC</fullName>
    </submittedName>
</protein>
<dbReference type="InterPro" id="IPR047679">
    <property type="entry name" value="BREX_BrxC"/>
</dbReference>
<proteinExistence type="predicted"/>
<comment type="caution">
    <text evidence="1">The sequence shown here is derived from an EMBL/GenBank/DDBJ whole genome shotgun (WGS) entry which is preliminary data.</text>
</comment>
<reference evidence="1 2" key="1">
    <citation type="submission" date="2019-03" db="EMBL/GenBank/DDBJ databases">
        <title>Draft genome sequences of novel Actinobacteria.</title>
        <authorList>
            <person name="Sahin N."/>
            <person name="Ay H."/>
            <person name="Saygin H."/>
        </authorList>
    </citation>
    <scope>NUCLEOTIDE SEQUENCE [LARGE SCALE GENOMIC DNA]</scope>
    <source>
        <strain evidence="1 2">DSM 45347</strain>
    </source>
</reference>
<organism evidence="1 2">
    <name type="scientific">Actinomadura bangladeshensis</name>
    <dbReference type="NCBI Taxonomy" id="453573"/>
    <lineage>
        <taxon>Bacteria</taxon>
        <taxon>Bacillati</taxon>
        <taxon>Actinomycetota</taxon>
        <taxon>Actinomycetes</taxon>
        <taxon>Streptosporangiales</taxon>
        <taxon>Thermomonosporaceae</taxon>
        <taxon>Actinomadura</taxon>
    </lineage>
</organism>